<dbReference type="EMBL" id="JAEUBE010000183">
    <property type="protein sequence ID" value="KAH3667335.1"/>
    <property type="molecule type" value="Genomic_DNA"/>
</dbReference>
<comment type="similarity">
    <text evidence="2">Belongs to the CWC21 family.</text>
</comment>
<dbReference type="CDD" id="cd21372">
    <property type="entry name" value="cwf21_CWC21-like"/>
    <property type="match status" value="1"/>
</dbReference>
<feature type="region of interest" description="Disordered" evidence="8">
    <location>
        <begin position="287"/>
        <end position="336"/>
    </location>
</feature>
<dbReference type="InterPro" id="IPR051372">
    <property type="entry name" value="CWC21"/>
</dbReference>
<evidence type="ECO:0000256" key="8">
    <source>
        <dbReference type="SAM" id="MobiDB-lite"/>
    </source>
</evidence>
<evidence type="ECO:0000256" key="4">
    <source>
        <dbReference type="ARBA" id="ARBA00022664"/>
    </source>
</evidence>
<evidence type="ECO:0000256" key="7">
    <source>
        <dbReference type="ARBA" id="ARBA00023242"/>
    </source>
</evidence>
<reference evidence="10" key="1">
    <citation type="journal article" date="2021" name="Open Biol.">
        <title>Shared evolutionary footprints suggest mitochondrial oxidative damage underlies multiple complex I losses in fungi.</title>
        <authorList>
            <person name="Schikora-Tamarit M.A."/>
            <person name="Marcet-Houben M."/>
            <person name="Nosek J."/>
            <person name="Gabaldon T."/>
        </authorList>
    </citation>
    <scope>NUCLEOTIDE SEQUENCE</scope>
    <source>
        <strain evidence="10">CBS6075</strain>
    </source>
</reference>
<organism evidence="10 11">
    <name type="scientific">Ogataea philodendri</name>
    <dbReference type="NCBI Taxonomy" id="1378263"/>
    <lineage>
        <taxon>Eukaryota</taxon>
        <taxon>Fungi</taxon>
        <taxon>Dikarya</taxon>
        <taxon>Ascomycota</taxon>
        <taxon>Saccharomycotina</taxon>
        <taxon>Pichiomycetes</taxon>
        <taxon>Pichiales</taxon>
        <taxon>Pichiaceae</taxon>
        <taxon>Ogataea</taxon>
    </lineage>
</organism>
<evidence type="ECO:0000313" key="11">
    <source>
        <dbReference type="Proteomes" id="UP000769157"/>
    </source>
</evidence>
<evidence type="ECO:0000256" key="3">
    <source>
        <dbReference type="ARBA" id="ARBA00020641"/>
    </source>
</evidence>
<dbReference type="RefSeq" id="XP_046062147.1">
    <property type="nucleotide sequence ID" value="XM_046203913.1"/>
</dbReference>
<keyword evidence="4" id="KW-0507">mRNA processing</keyword>
<dbReference type="GO" id="GO:0006397">
    <property type="term" value="P:mRNA processing"/>
    <property type="evidence" value="ECO:0007669"/>
    <property type="project" value="UniProtKB-KW"/>
</dbReference>
<dbReference type="GeneID" id="70234951"/>
<protein>
    <recommendedName>
        <fullName evidence="3">Pre-mRNA-splicing factor CWC21</fullName>
    </recommendedName>
</protein>
<dbReference type="PANTHER" id="PTHR36562:SF5">
    <property type="entry name" value="SERINE_ARGININE REPETITIVE MATRIX 2"/>
    <property type="match status" value="1"/>
</dbReference>
<keyword evidence="7" id="KW-0539">Nucleus</keyword>
<comment type="subcellular location">
    <subcellularLocation>
        <location evidence="1">Nucleus</location>
    </subcellularLocation>
</comment>
<evidence type="ECO:0000256" key="1">
    <source>
        <dbReference type="ARBA" id="ARBA00004123"/>
    </source>
</evidence>
<dbReference type="GO" id="GO:0008380">
    <property type="term" value="P:RNA splicing"/>
    <property type="evidence" value="ECO:0007669"/>
    <property type="project" value="UniProtKB-KW"/>
</dbReference>
<feature type="domain" description="CWF21" evidence="9">
    <location>
        <begin position="247"/>
        <end position="292"/>
    </location>
</feature>
<dbReference type="OrthoDB" id="10267305at2759"/>
<dbReference type="InterPro" id="IPR013170">
    <property type="entry name" value="mRNA_splic_Cwf21_dom"/>
</dbReference>
<gene>
    <name evidence="10" type="ORF">OGAPHI_002984</name>
</gene>
<accession>A0A9P8P8U6</accession>
<keyword evidence="11" id="KW-1185">Reference proteome</keyword>
<dbReference type="SMART" id="SM01115">
    <property type="entry name" value="cwf21"/>
    <property type="match status" value="1"/>
</dbReference>
<reference evidence="10" key="2">
    <citation type="submission" date="2021-01" db="EMBL/GenBank/DDBJ databases">
        <authorList>
            <person name="Schikora-Tamarit M.A."/>
        </authorList>
    </citation>
    <scope>NUCLEOTIDE SEQUENCE</scope>
    <source>
        <strain evidence="10">CBS6075</strain>
    </source>
</reference>
<dbReference type="AlphaFoldDB" id="A0A9P8P8U6"/>
<name>A0A9P8P8U6_9ASCO</name>
<feature type="compositionally biased region" description="Basic and acidic residues" evidence="8">
    <location>
        <begin position="287"/>
        <end position="301"/>
    </location>
</feature>
<evidence type="ECO:0000256" key="6">
    <source>
        <dbReference type="ARBA" id="ARBA00023187"/>
    </source>
</evidence>
<dbReference type="Proteomes" id="UP000769157">
    <property type="component" value="Unassembled WGS sequence"/>
</dbReference>
<evidence type="ECO:0000256" key="5">
    <source>
        <dbReference type="ARBA" id="ARBA00022728"/>
    </source>
</evidence>
<evidence type="ECO:0000256" key="2">
    <source>
        <dbReference type="ARBA" id="ARBA00005954"/>
    </source>
</evidence>
<proteinExistence type="inferred from homology"/>
<keyword evidence="6" id="KW-0508">mRNA splicing</keyword>
<evidence type="ECO:0000259" key="9">
    <source>
        <dbReference type="SMART" id="SM01115"/>
    </source>
</evidence>
<sequence length="336" mass="38399">MNVQQVAVPLSVYYFDDRPIAGLTNQVASCCLCTEKHCIRIQASPERIMQEFLRYRLQNNRLFVIAIFLRELPQKLLARLFGRSKPAKPFDFTTFTVLEQSKTEIVYGLVGRFWALDFGLEPVQNGDEFVRANEPGVAKLALTFCASETQFTTESRVYCPDWTSWLKFLPPGEKKLSKYLMYNGIGLSTARGSGTNGYVQRNLTNVYGDSRIDESGGKQYLKRQLRQKSEQSQHKRDGVAVRDREIASHERKRAIELKVAEYMDELEDQGVEGAELDEKVAVYREKLRQEATRDRSPKRAPQEAQSYGTKPDPFTKKPATPSIAPKQKPKSFANMY</sequence>
<dbReference type="Pfam" id="PF08312">
    <property type="entry name" value="cwf21"/>
    <property type="match status" value="1"/>
</dbReference>
<dbReference type="Gene3D" id="6.10.140.420">
    <property type="match status" value="1"/>
</dbReference>
<dbReference type="PANTHER" id="PTHR36562">
    <property type="entry name" value="SERINE/ARGININE REPETITIVE MATRIX 2"/>
    <property type="match status" value="1"/>
</dbReference>
<comment type="caution">
    <text evidence="10">The sequence shown here is derived from an EMBL/GenBank/DDBJ whole genome shotgun (WGS) entry which is preliminary data.</text>
</comment>
<keyword evidence="5" id="KW-0747">Spliceosome</keyword>
<feature type="region of interest" description="Disordered" evidence="8">
    <location>
        <begin position="224"/>
        <end position="245"/>
    </location>
</feature>
<dbReference type="GO" id="GO:0005681">
    <property type="term" value="C:spliceosomal complex"/>
    <property type="evidence" value="ECO:0007669"/>
    <property type="project" value="UniProtKB-KW"/>
</dbReference>
<evidence type="ECO:0000313" key="10">
    <source>
        <dbReference type="EMBL" id="KAH3667335.1"/>
    </source>
</evidence>
<feature type="compositionally biased region" description="Basic and acidic residues" evidence="8">
    <location>
        <begin position="227"/>
        <end position="245"/>
    </location>
</feature>